<dbReference type="Proteomes" id="UP000257109">
    <property type="component" value="Unassembled WGS sequence"/>
</dbReference>
<accession>A0A371ENC5</accession>
<dbReference type="OrthoDB" id="10556895at2759"/>
<gene>
    <name evidence="1" type="ORF">CR513_53545</name>
</gene>
<keyword evidence="2" id="KW-1185">Reference proteome</keyword>
<dbReference type="AlphaFoldDB" id="A0A371ENC5"/>
<comment type="caution">
    <text evidence="1">The sequence shown here is derived from an EMBL/GenBank/DDBJ whole genome shotgun (WGS) entry which is preliminary data.</text>
</comment>
<reference evidence="1" key="1">
    <citation type="submission" date="2018-05" db="EMBL/GenBank/DDBJ databases">
        <title>Draft genome of Mucuna pruriens seed.</title>
        <authorList>
            <person name="Nnadi N.E."/>
            <person name="Vos R."/>
            <person name="Hasami M.H."/>
            <person name="Devisetty U.K."/>
            <person name="Aguiy J.C."/>
        </authorList>
    </citation>
    <scope>NUCLEOTIDE SEQUENCE [LARGE SCALE GENOMIC DNA]</scope>
    <source>
        <strain evidence="1">JCA_2017</strain>
    </source>
</reference>
<organism evidence="1 2">
    <name type="scientific">Mucuna pruriens</name>
    <name type="common">Velvet bean</name>
    <name type="synonym">Dolichos pruriens</name>
    <dbReference type="NCBI Taxonomy" id="157652"/>
    <lineage>
        <taxon>Eukaryota</taxon>
        <taxon>Viridiplantae</taxon>
        <taxon>Streptophyta</taxon>
        <taxon>Embryophyta</taxon>
        <taxon>Tracheophyta</taxon>
        <taxon>Spermatophyta</taxon>
        <taxon>Magnoliopsida</taxon>
        <taxon>eudicotyledons</taxon>
        <taxon>Gunneridae</taxon>
        <taxon>Pentapetalae</taxon>
        <taxon>rosids</taxon>
        <taxon>fabids</taxon>
        <taxon>Fabales</taxon>
        <taxon>Fabaceae</taxon>
        <taxon>Papilionoideae</taxon>
        <taxon>50 kb inversion clade</taxon>
        <taxon>NPAAA clade</taxon>
        <taxon>indigoferoid/millettioid clade</taxon>
        <taxon>Phaseoleae</taxon>
        <taxon>Mucuna</taxon>
    </lineage>
</organism>
<protein>
    <submittedName>
        <fullName evidence="1">Uncharacterized protein</fullName>
    </submittedName>
</protein>
<proteinExistence type="predicted"/>
<feature type="non-terminal residue" evidence="1">
    <location>
        <position position="1"/>
    </location>
</feature>
<name>A0A371ENC5_MUCPR</name>
<evidence type="ECO:0000313" key="1">
    <source>
        <dbReference type="EMBL" id="RDX67562.1"/>
    </source>
</evidence>
<sequence>MANNPMVQIKPWIWLKARFDRHSAAACAAGSIPSPLSDEGCSKPFFLYQRIIRRRARSHTSSFVITSHRPSLARMRHSSSFIRGRNVTSGSGIIHGFKYLSPESHGEDMK</sequence>
<dbReference type="EMBL" id="QJKJ01012935">
    <property type="protein sequence ID" value="RDX67562.1"/>
    <property type="molecule type" value="Genomic_DNA"/>
</dbReference>
<evidence type="ECO:0000313" key="2">
    <source>
        <dbReference type="Proteomes" id="UP000257109"/>
    </source>
</evidence>